<evidence type="ECO:0000259" key="1">
    <source>
        <dbReference type="Pfam" id="PF01995"/>
    </source>
</evidence>
<dbReference type="SUPFAM" id="SSF46785">
    <property type="entry name" value="Winged helix' DNA-binding domain"/>
    <property type="match status" value="1"/>
</dbReference>
<accession>A0A1H8V7B2</accession>
<dbReference type="InterPro" id="IPR036390">
    <property type="entry name" value="WH_DNA-bd_sf"/>
</dbReference>
<organism evidence="3 4">
    <name type="scientific">Halogranum amylolyticum</name>
    <dbReference type="NCBI Taxonomy" id="660520"/>
    <lineage>
        <taxon>Archaea</taxon>
        <taxon>Methanobacteriati</taxon>
        <taxon>Methanobacteriota</taxon>
        <taxon>Stenosarchaea group</taxon>
        <taxon>Halobacteria</taxon>
        <taxon>Halobacteriales</taxon>
        <taxon>Haloferacaceae</taxon>
    </lineage>
</organism>
<dbReference type="OrthoDB" id="358798at2157"/>
<dbReference type="Pfam" id="PF01995">
    <property type="entry name" value="NRD1_2"/>
    <property type="match status" value="1"/>
</dbReference>
<protein>
    <submittedName>
        <fullName evidence="3">Uncharacterized protein</fullName>
    </submittedName>
</protein>
<dbReference type="PANTHER" id="PTHR41964:SF1">
    <property type="entry name" value="GLOBAL NITROGEN REGULATOR NRPR"/>
    <property type="match status" value="1"/>
</dbReference>
<dbReference type="Gene3D" id="3.30.70.1360">
    <property type="entry name" value="mj0159-like"/>
    <property type="match status" value="1"/>
</dbReference>
<dbReference type="RefSeq" id="WP_089826901.1">
    <property type="nucleotide sequence ID" value="NZ_FODV01000014.1"/>
</dbReference>
<evidence type="ECO:0000259" key="2">
    <source>
        <dbReference type="Pfam" id="PF08461"/>
    </source>
</evidence>
<dbReference type="Proteomes" id="UP000199126">
    <property type="component" value="Unassembled WGS sequence"/>
</dbReference>
<dbReference type="Pfam" id="PF08461">
    <property type="entry name" value="WHD_RNase_R"/>
    <property type="match status" value="1"/>
</dbReference>
<dbReference type="InterPro" id="IPR036984">
    <property type="entry name" value="NrpR_dom_sf"/>
</dbReference>
<feature type="domain" description="Ribonuclease R winged-helix" evidence="2">
    <location>
        <begin position="15"/>
        <end position="74"/>
    </location>
</feature>
<evidence type="ECO:0000313" key="4">
    <source>
        <dbReference type="Proteomes" id="UP000199126"/>
    </source>
</evidence>
<dbReference type="AlphaFoldDB" id="A0A1H8V7B2"/>
<reference evidence="4" key="1">
    <citation type="submission" date="2016-10" db="EMBL/GenBank/DDBJ databases">
        <authorList>
            <person name="Varghese N."/>
            <person name="Submissions S."/>
        </authorList>
    </citation>
    <scope>NUCLEOTIDE SEQUENCE [LARGE SCALE GENOMIC DNA]</scope>
    <source>
        <strain evidence="4">CGMCC 1.10121</strain>
    </source>
</reference>
<keyword evidence="4" id="KW-1185">Reference proteome</keyword>
<evidence type="ECO:0000313" key="3">
    <source>
        <dbReference type="EMBL" id="SEP11144.1"/>
    </source>
</evidence>
<dbReference type="EMBL" id="FODV01000014">
    <property type="protein sequence ID" value="SEP11144.1"/>
    <property type="molecule type" value="Genomic_DNA"/>
</dbReference>
<feature type="domain" description="NrpR regulatory" evidence="1">
    <location>
        <begin position="84"/>
        <end position="269"/>
    </location>
</feature>
<dbReference type="InterPro" id="IPR002846">
    <property type="entry name" value="NRD"/>
</dbReference>
<dbReference type="InterPro" id="IPR038982">
    <property type="entry name" value="NrpR"/>
</dbReference>
<name>A0A1H8V7B2_9EURY</name>
<proteinExistence type="predicted"/>
<sequence>MGNDLDRRTYDLLRLIRANEPIGSIRLVEQMQQRGYSIKGRTIRLMLSELDETGLTAKVPGKGRRLTDRGRTELDKGDISSRLKSVRERIATLTSQVTYDPAEDTGDVIACSVSLRSTDLPAVLDVLSVLSSSALGPVVAAPTVDDGEVTLRIPSSITLDGVLLSRGIDVELVTAGLVEYQPPADAESDGTVVRYIDTLSGEGSTMDVVSLLVEAGQTDVSAALDGEMGVLIVDNRTFPLTRFAEGEDLAVETTRQLGGVLDIRRPREDGPFPQGSPGWDFASLTYGGVGELAIAVLAERDLLTDWKTLVGPMAAHELQPLPGVRARLADEGLDV</sequence>
<dbReference type="PANTHER" id="PTHR41964">
    <property type="entry name" value="GLOBAL NITROGEN REGULATOR NRPR"/>
    <property type="match status" value="1"/>
</dbReference>
<gene>
    <name evidence="3" type="ORF">SAMN04487948_11499</name>
</gene>
<dbReference type="InterPro" id="IPR013668">
    <property type="entry name" value="RNase_R_HTH_12"/>
</dbReference>